<keyword evidence="2" id="KW-1277">Toxin-antitoxin system</keyword>
<comment type="similarity">
    <text evidence="9">Belongs to the MntA antitoxin family.</text>
</comment>
<keyword evidence="8" id="KW-0460">Magnesium</keyword>
<dbReference type="GO" id="GO:0005524">
    <property type="term" value="F:ATP binding"/>
    <property type="evidence" value="ECO:0007669"/>
    <property type="project" value="UniProtKB-KW"/>
</dbReference>
<evidence type="ECO:0000256" key="2">
    <source>
        <dbReference type="ARBA" id="ARBA00022649"/>
    </source>
</evidence>
<evidence type="ECO:0000313" key="12">
    <source>
        <dbReference type="Proteomes" id="UP000537862"/>
    </source>
</evidence>
<evidence type="ECO:0000256" key="1">
    <source>
        <dbReference type="ARBA" id="ARBA00001946"/>
    </source>
</evidence>
<dbReference type="GO" id="GO:0016779">
    <property type="term" value="F:nucleotidyltransferase activity"/>
    <property type="evidence" value="ECO:0007669"/>
    <property type="project" value="UniProtKB-KW"/>
</dbReference>
<proteinExistence type="inferred from homology"/>
<dbReference type="PANTHER" id="PTHR33571">
    <property type="entry name" value="SSL8005 PROTEIN"/>
    <property type="match status" value="1"/>
</dbReference>
<keyword evidence="4" id="KW-0548">Nucleotidyltransferase</keyword>
<evidence type="ECO:0000256" key="7">
    <source>
        <dbReference type="ARBA" id="ARBA00022840"/>
    </source>
</evidence>
<comment type="caution">
    <text evidence="11">The sequence shown here is derived from an EMBL/GenBank/DDBJ whole genome shotgun (WGS) entry which is preliminary data.</text>
</comment>
<dbReference type="Pfam" id="PF01909">
    <property type="entry name" value="NTP_transf_2"/>
    <property type="match status" value="1"/>
</dbReference>
<accession>A0A849P3Y6</accession>
<keyword evidence="7" id="KW-0067">ATP-binding</keyword>
<dbReference type="InterPro" id="IPR043519">
    <property type="entry name" value="NT_sf"/>
</dbReference>
<dbReference type="InterPro" id="IPR052038">
    <property type="entry name" value="Type-VII_TA_antitoxin"/>
</dbReference>
<dbReference type="SUPFAM" id="SSF81301">
    <property type="entry name" value="Nucleotidyltransferase"/>
    <property type="match status" value="1"/>
</dbReference>
<dbReference type="Gene3D" id="3.30.460.10">
    <property type="entry name" value="Beta Polymerase, domain 2"/>
    <property type="match status" value="1"/>
</dbReference>
<organism evidence="11 12">
    <name type="scientific">Pelistega suis</name>
    <dbReference type="NCBI Taxonomy" id="1631957"/>
    <lineage>
        <taxon>Bacteria</taxon>
        <taxon>Pseudomonadati</taxon>
        <taxon>Pseudomonadota</taxon>
        <taxon>Betaproteobacteria</taxon>
        <taxon>Burkholderiales</taxon>
        <taxon>Alcaligenaceae</taxon>
        <taxon>Pelistega</taxon>
    </lineage>
</organism>
<keyword evidence="12" id="KW-1185">Reference proteome</keyword>
<evidence type="ECO:0000256" key="4">
    <source>
        <dbReference type="ARBA" id="ARBA00022695"/>
    </source>
</evidence>
<evidence type="ECO:0000256" key="5">
    <source>
        <dbReference type="ARBA" id="ARBA00022723"/>
    </source>
</evidence>
<comment type="cofactor">
    <cofactor evidence="1">
        <name>Mg(2+)</name>
        <dbReference type="ChEBI" id="CHEBI:18420"/>
    </cofactor>
</comment>
<dbReference type="RefSeq" id="WP_171680478.1">
    <property type="nucleotide sequence ID" value="NZ_JABGBN010000004.1"/>
</dbReference>
<keyword evidence="3 11" id="KW-0808">Transferase</keyword>
<evidence type="ECO:0000256" key="6">
    <source>
        <dbReference type="ARBA" id="ARBA00022741"/>
    </source>
</evidence>
<dbReference type="PANTHER" id="PTHR33571:SF12">
    <property type="entry name" value="BSL3053 PROTEIN"/>
    <property type="match status" value="1"/>
</dbReference>
<evidence type="ECO:0000259" key="10">
    <source>
        <dbReference type="Pfam" id="PF01909"/>
    </source>
</evidence>
<evidence type="ECO:0000313" key="11">
    <source>
        <dbReference type="EMBL" id="NOL51776.1"/>
    </source>
</evidence>
<dbReference type="GO" id="GO:0046872">
    <property type="term" value="F:metal ion binding"/>
    <property type="evidence" value="ECO:0007669"/>
    <property type="project" value="UniProtKB-KW"/>
</dbReference>
<dbReference type="Proteomes" id="UP000537862">
    <property type="component" value="Unassembled WGS sequence"/>
</dbReference>
<dbReference type="AlphaFoldDB" id="A0A849P3Y6"/>
<reference evidence="11 12" key="1">
    <citation type="submission" date="2020-05" db="EMBL/GenBank/DDBJ databases">
        <authorList>
            <person name="Niu N."/>
        </authorList>
    </citation>
    <scope>NUCLEOTIDE SEQUENCE [LARGE SCALE GENOMIC DNA]</scope>
    <source>
        <strain evidence="11 12">3340-03</strain>
    </source>
</reference>
<evidence type="ECO:0000256" key="9">
    <source>
        <dbReference type="ARBA" id="ARBA00038276"/>
    </source>
</evidence>
<name>A0A849P3Y6_9BURK</name>
<feature type="domain" description="Polymerase nucleotidyl transferase" evidence="10">
    <location>
        <begin position="14"/>
        <end position="94"/>
    </location>
</feature>
<protein>
    <submittedName>
        <fullName evidence="11">Nucleotidyltransferase family protein</fullName>
    </submittedName>
</protein>
<keyword evidence="5" id="KW-0479">Metal-binding</keyword>
<dbReference type="EMBL" id="JABGBN010000004">
    <property type="protein sequence ID" value="NOL51776.1"/>
    <property type="molecule type" value="Genomic_DNA"/>
</dbReference>
<dbReference type="CDD" id="cd05403">
    <property type="entry name" value="NT_KNTase_like"/>
    <property type="match status" value="1"/>
</dbReference>
<evidence type="ECO:0000256" key="8">
    <source>
        <dbReference type="ARBA" id="ARBA00022842"/>
    </source>
</evidence>
<dbReference type="InterPro" id="IPR002934">
    <property type="entry name" value="Polymerase_NTP_transf_dom"/>
</dbReference>
<keyword evidence="6" id="KW-0547">Nucleotide-binding</keyword>
<evidence type="ECO:0000256" key="3">
    <source>
        <dbReference type="ARBA" id="ARBA00022679"/>
    </source>
</evidence>
<gene>
    <name evidence="11" type="ORF">HKX39_06270</name>
</gene>
<sequence length="97" mass="10858">MKPSELLKIHRHEILLRFAKRKKLSNLRVFGSVARGEDTENSDIDFLVSTSPGTTLLDIGGLCADLEDFFGENFDLIEENALPAKFREAVLKEAVPL</sequence>